<dbReference type="GO" id="GO:0002188">
    <property type="term" value="P:translation reinitiation"/>
    <property type="evidence" value="ECO:0007669"/>
    <property type="project" value="TreeGrafter"/>
</dbReference>
<feature type="domain" description="SUI1" evidence="4">
    <location>
        <begin position="75"/>
        <end position="146"/>
    </location>
</feature>
<dbReference type="GO" id="GO:0003729">
    <property type="term" value="F:mRNA binding"/>
    <property type="evidence" value="ECO:0007669"/>
    <property type="project" value="TreeGrafter"/>
</dbReference>
<dbReference type="GO" id="GO:0003743">
    <property type="term" value="F:translation initiation factor activity"/>
    <property type="evidence" value="ECO:0007669"/>
    <property type="project" value="UniProtKB-KW"/>
</dbReference>
<accession>A0A4P9XUA6</accession>
<reference evidence="6" key="1">
    <citation type="journal article" date="2018" name="Nat. Microbiol.">
        <title>Leveraging single-cell genomics to expand the fungal tree of life.</title>
        <authorList>
            <person name="Ahrendt S.R."/>
            <person name="Quandt C.A."/>
            <person name="Ciobanu D."/>
            <person name="Clum A."/>
            <person name="Salamov A."/>
            <person name="Andreopoulos B."/>
            <person name="Cheng J.F."/>
            <person name="Woyke T."/>
            <person name="Pelin A."/>
            <person name="Henrissat B."/>
            <person name="Reynolds N.K."/>
            <person name="Benny G.L."/>
            <person name="Smith M.E."/>
            <person name="James T.Y."/>
            <person name="Grigoriev I.V."/>
        </authorList>
    </citation>
    <scope>NUCLEOTIDE SEQUENCE [LARGE SCALE GENOMIC DNA]</scope>
    <source>
        <strain evidence="6">RSA 1356</strain>
    </source>
</reference>
<dbReference type="EMBL" id="KZ992549">
    <property type="protein sequence ID" value="RKP09020.1"/>
    <property type="molecule type" value="Genomic_DNA"/>
</dbReference>
<feature type="non-terminal residue" evidence="5">
    <location>
        <position position="1"/>
    </location>
</feature>
<comment type="subunit">
    <text evidence="2">Interacts with the 40S ribosomal subunit.</text>
</comment>
<dbReference type="Proteomes" id="UP000271241">
    <property type="component" value="Unassembled WGS sequence"/>
</dbReference>
<name>A0A4P9XUA6_9FUNG</name>
<dbReference type="PROSITE" id="PS50296">
    <property type="entry name" value="SUI1"/>
    <property type="match status" value="1"/>
</dbReference>
<keyword evidence="6" id="KW-1185">Reference proteome</keyword>
<dbReference type="InterPro" id="IPR036877">
    <property type="entry name" value="SUI1_dom_sf"/>
</dbReference>
<dbReference type="InterPro" id="IPR046447">
    <property type="entry name" value="DENR_C"/>
</dbReference>
<dbReference type="Pfam" id="PF21023">
    <property type="entry name" value="DENR_N"/>
    <property type="match status" value="1"/>
</dbReference>
<protein>
    <recommendedName>
        <fullName evidence="3">Translation machinery-associated protein 22</fullName>
    </recommendedName>
</protein>
<sequence length="173" mass="19446">HKSIVYCEVCSLPPEYCEFGTTLAQCKQWLKDNHDEWFSQLYSGAEELPEASSAKEKKPAWGGAGLKKKAPVNKVTIKRIERNKRKHVTSIFGLHLFDVDLKKAAKMFANKFACGSSVTKNNQGNDEIVVQGDVTDEVRELILSTWSKVTEDVVETVIEEKKKKKAPPMPPPQ</sequence>
<evidence type="ECO:0000259" key="4">
    <source>
        <dbReference type="PROSITE" id="PS50296"/>
    </source>
</evidence>
<evidence type="ECO:0000313" key="6">
    <source>
        <dbReference type="Proteomes" id="UP000271241"/>
    </source>
</evidence>
<dbReference type="STRING" id="78915.A0A4P9XUA6"/>
<dbReference type="PANTHER" id="PTHR12789:SF0">
    <property type="entry name" value="DENSITY-REGULATED PROTEIN"/>
    <property type="match status" value="1"/>
</dbReference>
<evidence type="ECO:0000313" key="5">
    <source>
        <dbReference type="EMBL" id="RKP09020.1"/>
    </source>
</evidence>
<dbReference type="Pfam" id="PF01253">
    <property type="entry name" value="SUI1"/>
    <property type="match status" value="1"/>
</dbReference>
<dbReference type="PANTHER" id="PTHR12789">
    <property type="entry name" value="DENSITY-REGULATED PROTEIN HOMOLOG"/>
    <property type="match status" value="1"/>
</dbReference>
<keyword evidence="5" id="KW-0648">Protein biosynthesis</keyword>
<evidence type="ECO:0000256" key="3">
    <source>
        <dbReference type="ARBA" id="ARBA00020058"/>
    </source>
</evidence>
<dbReference type="CDD" id="cd11607">
    <property type="entry name" value="DENR_C"/>
    <property type="match status" value="1"/>
</dbReference>
<organism evidence="5 6">
    <name type="scientific">Thamnocephalis sphaerospora</name>
    <dbReference type="NCBI Taxonomy" id="78915"/>
    <lineage>
        <taxon>Eukaryota</taxon>
        <taxon>Fungi</taxon>
        <taxon>Fungi incertae sedis</taxon>
        <taxon>Zoopagomycota</taxon>
        <taxon>Zoopagomycotina</taxon>
        <taxon>Zoopagomycetes</taxon>
        <taxon>Zoopagales</taxon>
        <taxon>Sigmoideomycetaceae</taxon>
        <taxon>Thamnocephalis</taxon>
    </lineage>
</organism>
<dbReference type="OrthoDB" id="277199at2759"/>
<dbReference type="InterPro" id="IPR001950">
    <property type="entry name" value="SUI1"/>
</dbReference>
<comment type="similarity">
    <text evidence="1">Belongs to the DENR family.</text>
</comment>
<dbReference type="GO" id="GO:0001731">
    <property type="term" value="P:formation of translation preinitiation complex"/>
    <property type="evidence" value="ECO:0007669"/>
    <property type="project" value="TreeGrafter"/>
</dbReference>
<evidence type="ECO:0000256" key="2">
    <source>
        <dbReference type="ARBA" id="ARBA00011742"/>
    </source>
</evidence>
<gene>
    <name evidence="5" type="ORF">THASP1DRAFT_29191</name>
</gene>
<dbReference type="AlphaFoldDB" id="A0A4P9XUA6"/>
<proteinExistence type="inferred from homology"/>
<evidence type="ECO:0000256" key="1">
    <source>
        <dbReference type="ARBA" id="ARBA00007514"/>
    </source>
</evidence>
<dbReference type="Gene3D" id="3.30.780.10">
    <property type="entry name" value="SUI1-like domain"/>
    <property type="match status" value="1"/>
</dbReference>
<keyword evidence="5" id="KW-0396">Initiation factor</keyword>
<dbReference type="InterPro" id="IPR048517">
    <property type="entry name" value="DENR_N"/>
</dbReference>
<dbReference type="InterPro" id="IPR050318">
    <property type="entry name" value="DENR/SUI1_TIF"/>
</dbReference>
<dbReference type="SUPFAM" id="SSF55159">
    <property type="entry name" value="eIF1-like"/>
    <property type="match status" value="1"/>
</dbReference>